<organism evidence="1 2">
    <name type="scientific">Camellia lanceoleosa</name>
    <dbReference type="NCBI Taxonomy" id="1840588"/>
    <lineage>
        <taxon>Eukaryota</taxon>
        <taxon>Viridiplantae</taxon>
        <taxon>Streptophyta</taxon>
        <taxon>Embryophyta</taxon>
        <taxon>Tracheophyta</taxon>
        <taxon>Spermatophyta</taxon>
        <taxon>Magnoliopsida</taxon>
        <taxon>eudicotyledons</taxon>
        <taxon>Gunneridae</taxon>
        <taxon>Pentapetalae</taxon>
        <taxon>asterids</taxon>
        <taxon>Ericales</taxon>
        <taxon>Theaceae</taxon>
        <taxon>Camellia</taxon>
    </lineage>
</organism>
<keyword evidence="2" id="KW-1185">Reference proteome</keyword>
<protein>
    <submittedName>
        <fullName evidence="1">Uncharacterized protein</fullName>
    </submittedName>
</protein>
<reference evidence="1 2" key="1">
    <citation type="journal article" date="2022" name="Plant J.">
        <title>Chromosome-level genome of Camellia lanceoleosa provides a valuable resource for understanding genome evolution and self-incompatibility.</title>
        <authorList>
            <person name="Gong W."/>
            <person name="Xiao S."/>
            <person name="Wang L."/>
            <person name="Liao Z."/>
            <person name="Chang Y."/>
            <person name="Mo W."/>
            <person name="Hu G."/>
            <person name="Li W."/>
            <person name="Zhao G."/>
            <person name="Zhu H."/>
            <person name="Hu X."/>
            <person name="Ji K."/>
            <person name="Xiang X."/>
            <person name="Song Q."/>
            <person name="Yuan D."/>
            <person name="Jin S."/>
            <person name="Zhang L."/>
        </authorList>
    </citation>
    <scope>NUCLEOTIDE SEQUENCE [LARGE SCALE GENOMIC DNA]</scope>
    <source>
        <strain evidence="1">SQ_2022a</strain>
    </source>
</reference>
<proteinExistence type="predicted"/>
<accession>A0ACC0I2M2</accession>
<gene>
    <name evidence="1" type="ORF">LOK49_LG04G03700</name>
</gene>
<sequence length="130" mass="14308">MLSVQVVRRGVGGLGEGEGGAAYREERGLQVVARKGEEGLRVGGEGAPGRRCWGELVAAREDGRMGEGGGKWGRGWRRIAIGLWRWWVGKGVMILRKETTQQWEDDWDDDDVNDDFSSAEEGSGENTEKS</sequence>
<dbReference type="Proteomes" id="UP001060215">
    <property type="component" value="Chromosome 2"/>
</dbReference>
<evidence type="ECO:0000313" key="1">
    <source>
        <dbReference type="EMBL" id="KAI8019998.1"/>
    </source>
</evidence>
<comment type="caution">
    <text evidence="1">The sequence shown here is derived from an EMBL/GenBank/DDBJ whole genome shotgun (WGS) entry which is preliminary data.</text>
</comment>
<dbReference type="EMBL" id="CM045759">
    <property type="protein sequence ID" value="KAI8019998.1"/>
    <property type="molecule type" value="Genomic_DNA"/>
</dbReference>
<evidence type="ECO:0000313" key="2">
    <source>
        <dbReference type="Proteomes" id="UP001060215"/>
    </source>
</evidence>
<name>A0ACC0I2M2_9ERIC</name>